<keyword evidence="2" id="KW-1185">Reference proteome</keyword>
<organism evidence="1 2">
    <name type="scientific">Anaeramoeba flamelloides</name>
    <dbReference type="NCBI Taxonomy" id="1746091"/>
    <lineage>
        <taxon>Eukaryota</taxon>
        <taxon>Metamonada</taxon>
        <taxon>Anaeramoebidae</taxon>
        <taxon>Anaeramoeba</taxon>
    </lineage>
</organism>
<protein>
    <submittedName>
        <fullName evidence="1">Uncharacterized protein</fullName>
    </submittedName>
</protein>
<proteinExistence type="predicted"/>
<dbReference type="Proteomes" id="UP001150062">
    <property type="component" value="Unassembled WGS sequence"/>
</dbReference>
<sequence length="258" mass="30721">MVANARLKTKTYEELLPKLSLSKDEFRNKTTSIKRWVVDELLEPYDHWILDLNSELSAHKVTNNLILPTVWNFNEYRIRRKKRNREIIQQNRKNKNIKELSHFIDIFGTDAFEYISYRITQIIKSVDENNNFSQLKFNSGARWNNKTFDPKDPKLATDSVIIALLLKTELESFNLPNFICLKPNQIHQNNEEYPFIKLYNKELSQFVIHYQKRDWLIEDGENNLFIAIALFFLIIKTNCNCYLNGVNIIENLFLTKRI</sequence>
<reference evidence="1" key="1">
    <citation type="submission" date="2022-08" db="EMBL/GenBank/DDBJ databases">
        <title>Novel sulfate-reducing endosymbionts in the free-living metamonad Anaeramoeba.</title>
        <authorList>
            <person name="Jerlstrom-Hultqvist J."/>
            <person name="Cepicka I."/>
            <person name="Gallot-Lavallee L."/>
            <person name="Salas-Leiva D."/>
            <person name="Curtis B.A."/>
            <person name="Zahonova K."/>
            <person name="Pipaliya S."/>
            <person name="Dacks J."/>
            <person name="Roger A.J."/>
        </authorList>
    </citation>
    <scope>NUCLEOTIDE SEQUENCE</scope>
    <source>
        <strain evidence="1">Schooner1</strain>
    </source>
</reference>
<accession>A0ABQ8Z5F3</accession>
<evidence type="ECO:0000313" key="2">
    <source>
        <dbReference type="Proteomes" id="UP001150062"/>
    </source>
</evidence>
<comment type="caution">
    <text evidence="1">The sequence shown here is derived from an EMBL/GenBank/DDBJ whole genome shotgun (WGS) entry which is preliminary data.</text>
</comment>
<evidence type="ECO:0000313" key="1">
    <source>
        <dbReference type="EMBL" id="KAJ6252127.1"/>
    </source>
</evidence>
<name>A0ABQ8Z5F3_9EUKA</name>
<gene>
    <name evidence="1" type="ORF">M0813_14509</name>
</gene>
<dbReference type="EMBL" id="JAOAOG010000048">
    <property type="protein sequence ID" value="KAJ6252127.1"/>
    <property type="molecule type" value="Genomic_DNA"/>
</dbReference>